<keyword evidence="4" id="KW-1185">Reference proteome</keyword>
<dbReference type="Pfam" id="PF08628">
    <property type="entry name" value="Nexin_C"/>
    <property type="match status" value="1"/>
</dbReference>
<evidence type="ECO:0000313" key="3">
    <source>
        <dbReference type="EMBL" id="KAH9373938.1"/>
    </source>
</evidence>
<dbReference type="GO" id="GO:0035091">
    <property type="term" value="F:phosphatidylinositol binding"/>
    <property type="evidence" value="ECO:0007669"/>
    <property type="project" value="TreeGrafter"/>
</dbReference>
<dbReference type="PANTHER" id="PTHR22775">
    <property type="entry name" value="SORTING NEXIN"/>
    <property type="match status" value="1"/>
</dbReference>
<reference evidence="3 4" key="1">
    <citation type="journal article" date="2020" name="Cell">
        <title>Large-Scale Comparative Analyses of Tick Genomes Elucidate Their Genetic Diversity and Vector Capacities.</title>
        <authorList>
            <consortium name="Tick Genome and Microbiome Consortium (TIGMIC)"/>
            <person name="Jia N."/>
            <person name="Wang J."/>
            <person name="Shi W."/>
            <person name="Du L."/>
            <person name="Sun Y."/>
            <person name="Zhan W."/>
            <person name="Jiang J.F."/>
            <person name="Wang Q."/>
            <person name="Zhang B."/>
            <person name="Ji P."/>
            <person name="Bell-Sakyi L."/>
            <person name="Cui X.M."/>
            <person name="Yuan T.T."/>
            <person name="Jiang B.G."/>
            <person name="Yang W.F."/>
            <person name="Lam T.T."/>
            <person name="Chang Q.C."/>
            <person name="Ding S.J."/>
            <person name="Wang X.J."/>
            <person name="Zhu J.G."/>
            <person name="Ruan X.D."/>
            <person name="Zhao L."/>
            <person name="Wei J.T."/>
            <person name="Ye R.Z."/>
            <person name="Que T.C."/>
            <person name="Du C.H."/>
            <person name="Zhou Y.H."/>
            <person name="Cheng J.X."/>
            <person name="Dai P.F."/>
            <person name="Guo W.B."/>
            <person name="Han X.H."/>
            <person name="Huang E.J."/>
            <person name="Li L.F."/>
            <person name="Wei W."/>
            <person name="Gao Y.C."/>
            <person name="Liu J.Z."/>
            <person name="Shao H.Z."/>
            <person name="Wang X."/>
            <person name="Wang C.C."/>
            <person name="Yang T.C."/>
            <person name="Huo Q.B."/>
            <person name="Li W."/>
            <person name="Chen H.Y."/>
            <person name="Chen S.E."/>
            <person name="Zhou L.G."/>
            <person name="Ni X.B."/>
            <person name="Tian J.H."/>
            <person name="Sheng Y."/>
            <person name="Liu T."/>
            <person name="Pan Y.S."/>
            <person name="Xia L.Y."/>
            <person name="Li J."/>
            <person name="Zhao F."/>
            <person name="Cao W.C."/>
        </authorList>
    </citation>
    <scope>NUCLEOTIDE SEQUENCE [LARGE SCALE GENOMIC DNA]</scope>
    <source>
        <strain evidence="3">HaeL-2018</strain>
    </source>
</reference>
<comment type="caution">
    <text evidence="3">The sequence shown here is derived from an EMBL/GenBank/DDBJ whole genome shotgun (WGS) entry which is preliminary data.</text>
</comment>
<feature type="domain" description="Sorting nexin C-terminal" evidence="2">
    <location>
        <begin position="4"/>
        <end position="70"/>
    </location>
</feature>
<keyword evidence="1" id="KW-0472">Membrane</keyword>
<dbReference type="EMBL" id="JABSTR010000006">
    <property type="protein sequence ID" value="KAH9373938.1"/>
    <property type="molecule type" value="Genomic_DNA"/>
</dbReference>
<dbReference type="VEuPathDB" id="VectorBase:HLOH_047961"/>
<gene>
    <name evidence="3" type="ORF">HPB48_001114</name>
</gene>
<evidence type="ECO:0000259" key="2">
    <source>
        <dbReference type="Pfam" id="PF08628"/>
    </source>
</evidence>
<dbReference type="InterPro" id="IPR013937">
    <property type="entry name" value="Sorting_nexin_C"/>
</dbReference>
<dbReference type="PANTHER" id="PTHR22775:SF48">
    <property type="entry name" value="SORTING NEXIN-25"/>
    <property type="match status" value="1"/>
</dbReference>
<keyword evidence="1" id="KW-0812">Transmembrane</keyword>
<name>A0A9J6GEX1_HAELO</name>
<keyword evidence="1" id="KW-1133">Transmembrane helix</keyword>
<feature type="transmembrane region" description="Helical" evidence="1">
    <location>
        <begin position="77"/>
        <end position="95"/>
    </location>
</feature>
<dbReference type="AlphaFoldDB" id="A0A9J6GEX1"/>
<dbReference type="Proteomes" id="UP000821853">
    <property type="component" value="Chromosome 4"/>
</dbReference>
<protein>
    <recommendedName>
        <fullName evidence="2">Sorting nexin C-terminal domain-containing protein</fullName>
    </recommendedName>
</protein>
<evidence type="ECO:0000256" key="1">
    <source>
        <dbReference type="SAM" id="Phobius"/>
    </source>
</evidence>
<proteinExistence type="predicted"/>
<dbReference type="OrthoDB" id="120967at2759"/>
<sequence>MSSHSRQLREWVSWVFSESTLVYLLDTFRESLWPGGQLAPEWPRRSEQEQAAARKQAKTLLLDNLPRQCSPSPSSRLFLSFFFILCKLAYFQVGFHRPDFLGTEKGV</sequence>
<accession>A0A9J6GEX1</accession>
<organism evidence="3 4">
    <name type="scientific">Haemaphysalis longicornis</name>
    <name type="common">Bush tick</name>
    <dbReference type="NCBI Taxonomy" id="44386"/>
    <lineage>
        <taxon>Eukaryota</taxon>
        <taxon>Metazoa</taxon>
        <taxon>Ecdysozoa</taxon>
        <taxon>Arthropoda</taxon>
        <taxon>Chelicerata</taxon>
        <taxon>Arachnida</taxon>
        <taxon>Acari</taxon>
        <taxon>Parasitiformes</taxon>
        <taxon>Ixodida</taxon>
        <taxon>Ixodoidea</taxon>
        <taxon>Ixodidae</taxon>
        <taxon>Haemaphysalinae</taxon>
        <taxon>Haemaphysalis</taxon>
    </lineage>
</organism>
<evidence type="ECO:0000313" key="4">
    <source>
        <dbReference type="Proteomes" id="UP000821853"/>
    </source>
</evidence>